<proteinExistence type="predicted"/>
<dbReference type="GO" id="GO:0016757">
    <property type="term" value="F:glycosyltransferase activity"/>
    <property type="evidence" value="ECO:0007669"/>
    <property type="project" value="UniProtKB-KW"/>
</dbReference>
<dbReference type="RefSeq" id="WP_289455414.1">
    <property type="nucleotide sequence ID" value="NZ_JAUCGQ010000001.1"/>
</dbReference>
<comment type="caution">
    <text evidence="1">The sequence shown here is derived from an EMBL/GenBank/DDBJ whole genome shotgun (WGS) entry which is preliminary data.</text>
</comment>
<name>A0ABT7SHC6_9CELL</name>
<keyword evidence="1" id="KW-0328">Glycosyltransferase</keyword>
<keyword evidence="2" id="KW-1185">Reference proteome</keyword>
<sequence length="344" mass="37562">MAEPLLRVLQSFRAPRPTTNPYLVQLRDSLAERAEVATFGWGSGLRGRYDVLHVHWPEVVVERGSRLRHWAACAAFAAVAWRASSGGRALVRTVHNVEPHERQDRATAAVTRWCDARTTWWIRLNDRTPVPDTRRASTVPHGDYAAWFARYDREAAVPGRLVYAGLVRPYKGVEDLLDAFRDVPGDAELVVAGRPTTPALEADLRARAGADPRVLLDLRYVEDAALVRWVTSAELVVLPYRAMHNSGAALLALSLGRPVLVPRNAVTDDLAAEVGARWVLRYDGDLDTSVLSDALDALRAAPPHGAPDLAARAWPVVAEGHLAAYRAALAVARGSRVPARAAAS</sequence>
<dbReference type="Pfam" id="PF13692">
    <property type="entry name" value="Glyco_trans_1_4"/>
    <property type="match status" value="1"/>
</dbReference>
<organism evidence="1 2">
    <name type="scientific">Cellulomonas alba</name>
    <dbReference type="NCBI Taxonomy" id="3053467"/>
    <lineage>
        <taxon>Bacteria</taxon>
        <taxon>Bacillati</taxon>
        <taxon>Actinomycetota</taxon>
        <taxon>Actinomycetes</taxon>
        <taxon>Micrococcales</taxon>
        <taxon>Cellulomonadaceae</taxon>
        <taxon>Cellulomonas</taxon>
    </lineage>
</organism>
<dbReference type="Gene3D" id="3.40.50.2000">
    <property type="entry name" value="Glycogen Phosphorylase B"/>
    <property type="match status" value="1"/>
</dbReference>
<accession>A0ABT7SHC6</accession>
<dbReference type="EMBL" id="JAUCGQ010000001">
    <property type="protein sequence ID" value="MDM7855576.1"/>
    <property type="molecule type" value="Genomic_DNA"/>
</dbReference>
<gene>
    <name evidence="1" type="ORF">QRT04_11615</name>
</gene>
<dbReference type="EC" id="2.4.-.-" evidence="1"/>
<dbReference type="Proteomes" id="UP001529338">
    <property type="component" value="Unassembled WGS sequence"/>
</dbReference>
<evidence type="ECO:0000313" key="2">
    <source>
        <dbReference type="Proteomes" id="UP001529338"/>
    </source>
</evidence>
<reference evidence="1 2" key="1">
    <citation type="submission" date="2023-06" db="EMBL/GenBank/DDBJ databases">
        <title>Cellulomonas sp. MW4 Whole genome sequence.</title>
        <authorList>
            <person name="Park S."/>
        </authorList>
    </citation>
    <scope>NUCLEOTIDE SEQUENCE [LARGE SCALE GENOMIC DNA]</scope>
    <source>
        <strain evidence="1 2">MW4</strain>
    </source>
</reference>
<protein>
    <submittedName>
        <fullName evidence="1">Glycosyltransferase</fullName>
        <ecNumber evidence="1">2.4.-.-</ecNumber>
    </submittedName>
</protein>
<dbReference type="SUPFAM" id="SSF53756">
    <property type="entry name" value="UDP-Glycosyltransferase/glycogen phosphorylase"/>
    <property type="match status" value="1"/>
</dbReference>
<keyword evidence="1" id="KW-0808">Transferase</keyword>
<evidence type="ECO:0000313" key="1">
    <source>
        <dbReference type="EMBL" id="MDM7855576.1"/>
    </source>
</evidence>